<evidence type="ECO:0000313" key="3">
    <source>
        <dbReference type="EMBL" id="GGB39948.1"/>
    </source>
</evidence>
<keyword evidence="4" id="KW-1185">Reference proteome</keyword>
<dbReference type="EMBL" id="BMFA01000002">
    <property type="protein sequence ID" value="GGB39948.1"/>
    <property type="molecule type" value="Genomic_DNA"/>
</dbReference>
<keyword evidence="1" id="KW-0732">Signal</keyword>
<gene>
    <name evidence="3" type="ORF">GCM10011316_09990</name>
</gene>
<protein>
    <recommendedName>
        <fullName evidence="2">Lysozyme inhibitor LprI-like N-terminal domain-containing protein</fullName>
    </recommendedName>
</protein>
<organism evidence="3 4">
    <name type="scientific">Roseibium aquae</name>
    <dbReference type="NCBI Taxonomy" id="1323746"/>
    <lineage>
        <taxon>Bacteria</taxon>
        <taxon>Pseudomonadati</taxon>
        <taxon>Pseudomonadota</taxon>
        <taxon>Alphaproteobacteria</taxon>
        <taxon>Hyphomicrobiales</taxon>
        <taxon>Stappiaceae</taxon>
        <taxon>Roseibium</taxon>
    </lineage>
</organism>
<comment type="caution">
    <text evidence="3">The sequence shown here is derived from an EMBL/GenBank/DDBJ whole genome shotgun (WGS) entry which is preliminary data.</text>
</comment>
<dbReference type="Gene3D" id="1.20.1270.180">
    <property type="match status" value="1"/>
</dbReference>
<feature type="domain" description="Lysozyme inhibitor LprI-like N-terminal" evidence="2">
    <location>
        <begin position="35"/>
        <end position="128"/>
    </location>
</feature>
<feature type="signal peptide" evidence="1">
    <location>
        <begin position="1"/>
        <end position="24"/>
    </location>
</feature>
<sequence length="137" mass="15174">MIRSFAFAALVGVAFFPCSVAAQSAIDCGYPLNNAERTFCAEQALLEAETEMAAAFGKALARMEELDEPLPEHLKGGPDALRAAQEAWTDYRDKDCLAYSYPFRAGTRGNMSRLTCMIFLTRQRGEDLLAMIEDYSQ</sequence>
<dbReference type="OrthoDB" id="7678178at2"/>
<accession>A0A916WYS3</accession>
<reference evidence="3" key="1">
    <citation type="journal article" date="2014" name="Int. J. Syst. Evol. Microbiol.">
        <title>Complete genome sequence of Corynebacterium casei LMG S-19264T (=DSM 44701T), isolated from a smear-ripened cheese.</title>
        <authorList>
            <consortium name="US DOE Joint Genome Institute (JGI-PGF)"/>
            <person name="Walter F."/>
            <person name="Albersmeier A."/>
            <person name="Kalinowski J."/>
            <person name="Ruckert C."/>
        </authorList>
    </citation>
    <scope>NUCLEOTIDE SEQUENCE</scope>
    <source>
        <strain evidence="3">CGMCC 1.12426</strain>
    </source>
</reference>
<proteinExistence type="predicted"/>
<dbReference type="Proteomes" id="UP000605148">
    <property type="component" value="Unassembled WGS sequence"/>
</dbReference>
<dbReference type="RefSeq" id="WP_150494934.1">
    <property type="nucleotide sequence ID" value="NZ_BMFA01000002.1"/>
</dbReference>
<feature type="chain" id="PRO_5037576049" description="Lysozyme inhibitor LprI-like N-terminal domain-containing protein" evidence="1">
    <location>
        <begin position="25"/>
        <end position="137"/>
    </location>
</feature>
<reference evidence="3" key="2">
    <citation type="submission" date="2020-09" db="EMBL/GenBank/DDBJ databases">
        <authorList>
            <person name="Sun Q."/>
            <person name="Zhou Y."/>
        </authorList>
    </citation>
    <scope>NUCLEOTIDE SEQUENCE</scope>
    <source>
        <strain evidence="3">CGMCC 1.12426</strain>
    </source>
</reference>
<evidence type="ECO:0000313" key="4">
    <source>
        <dbReference type="Proteomes" id="UP000605148"/>
    </source>
</evidence>
<dbReference type="Pfam" id="PF07007">
    <property type="entry name" value="LprI"/>
    <property type="match status" value="1"/>
</dbReference>
<evidence type="ECO:0000259" key="2">
    <source>
        <dbReference type="Pfam" id="PF07007"/>
    </source>
</evidence>
<name>A0A916WYS3_9HYPH</name>
<dbReference type="AlphaFoldDB" id="A0A916WYS3"/>
<evidence type="ECO:0000256" key="1">
    <source>
        <dbReference type="SAM" id="SignalP"/>
    </source>
</evidence>
<dbReference type="InterPro" id="IPR009739">
    <property type="entry name" value="LprI-like_N"/>
</dbReference>